<dbReference type="EMBL" id="JARKIB010000065">
    <property type="protein sequence ID" value="KAJ7750609.1"/>
    <property type="molecule type" value="Genomic_DNA"/>
</dbReference>
<dbReference type="PANTHER" id="PTHR33104:SF2">
    <property type="entry name" value="CXC3 LIKE CYSTEINE CLUSTER DOMAIN-CONTAINING PROTEIN"/>
    <property type="match status" value="1"/>
</dbReference>
<dbReference type="InterPro" id="IPR040521">
    <property type="entry name" value="KDZ"/>
</dbReference>
<evidence type="ECO:0000313" key="2">
    <source>
        <dbReference type="Proteomes" id="UP001215598"/>
    </source>
</evidence>
<dbReference type="PANTHER" id="PTHR33104">
    <property type="entry name" value="SI:DKEY-29D5.2"/>
    <property type="match status" value="1"/>
</dbReference>
<dbReference type="Pfam" id="PF18758">
    <property type="entry name" value="KDZ"/>
    <property type="match status" value="1"/>
</dbReference>
<sequence length="334" mass="37365">MTLYDSYGALEKLTDNTGNKPPDRYHEWIRMCREWFHCMLLKHGGRAVAYDPSGVEGTVEGELAVRCLGCPRPGVNLPEGWEKASPEDRFLYTLFLALDACFRLKRRLVSSELRDPDLGSGWAYMVTTAPYREYLRTVTDQKEMNTCSGLAALDYANTKFSRGYATTGVGMGVCGRHEFVQPNGVGDLQKGERFANIDWIFASILKHWPAHLAKFITYDIVCIWTVNLLDRLKNLPSHVRLTIVLTLLRFAIPKMHIHSHTLICQLLFSLNWLLGSAQLEGEGIERAWSSLGAVAACTRDAGPGARHDMPDAQIAGWNWGKLVTFGQSLSISAV</sequence>
<evidence type="ECO:0000313" key="1">
    <source>
        <dbReference type="EMBL" id="KAJ7750609.1"/>
    </source>
</evidence>
<proteinExistence type="predicted"/>
<keyword evidence="2" id="KW-1185">Reference proteome</keyword>
<gene>
    <name evidence="1" type="ORF">B0H16DRAFT_1663319</name>
</gene>
<organism evidence="1 2">
    <name type="scientific">Mycena metata</name>
    <dbReference type="NCBI Taxonomy" id="1033252"/>
    <lineage>
        <taxon>Eukaryota</taxon>
        <taxon>Fungi</taxon>
        <taxon>Dikarya</taxon>
        <taxon>Basidiomycota</taxon>
        <taxon>Agaricomycotina</taxon>
        <taxon>Agaricomycetes</taxon>
        <taxon>Agaricomycetidae</taxon>
        <taxon>Agaricales</taxon>
        <taxon>Marasmiineae</taxon>
        <taxon>Mycenaceae</taxon>
        <taxon>Mycena</taxon>
    </lineage>
</organism>
<reference evidence="1" key="1">
    <citation type="submission" date="2023-03" db="EMBL/GenBank/DDBJ databases">
        <title>Massive genome expansion in bonnet fungi (Mycena s.s.) driven by repeated elements and novel gene families across ecological guilds.</title>
        <authorList>
            <consortium name="Lawrence Berkeley National Laboratory"/>
            <person name="Harder C.B."/>
            <person name="Miyauchi S."/>
            <person name="Viragh M."/>
            <person name="Kuo A."/>
            <person name="Thoen E."/>
            <person name="Andreopoulos B."/>
            <person name="Lu D."/>
            <person name="Skrede I."/>
            <person name="Drula E."/>
            <person name="Henrissat B."/>
            <person name="Morin E."/>
            <person name="Kohler A."/>
            <person name="Barry K."/>
            <person name="LaButti K."/>
            <person name="Morin E."/>
            <person name="Salamov A."/>
            <person name="Lipzen A."/>
            <person name="Mereny Z."/>
            <person name="Hegedus B."/>
            <person name="Baldrian P."/>
            <person name="Stursova M."/>
            <person name="Weitz H."/>
            <person name="Taylor A."/>
            <person name="Grigoriev I.V."/>
            <person name="Nagy L.G."/>
            <person name="Martin F."/>
            <person name="Kauserud H."/>
        </authorList>
    </citation>
    <scope>NUCLEOTIDE SEQUENCE</scope>
    <source>
        <strain evidence="1">CBHHK182m</strain>
    </source>
</reference>
<accession>A0AAD7N9R3</accession>
<name>A0AAD7N9R3_9AGAR</name>
<comment type="caution">
    <text evidence="1">The sequence shown here is derived from an EMBL/GenBank/DDBJ whole genome shotgun (WGS) entry which is preliminary data.</text>
</comment>
<evidence type="ECO:0008006" key="3">
    <source>
        <dbReference type="Google" id="ProtNLM"/>
    </source>
</evidence>
<dbReference type="Proteomes" id="UP001215598">
    <property type="component" value="Unassembled WGS sequence"/>
</dbReference>
<dbReference type="AlphaFoldDB" id="A0AAD7N9R3"/>
<protein>
    <recommendedName>
        <fullName evidence="3">CxC2-like cysteine cluster KDZ transposase-associated domain-containing protein</fullName>
    </recommendedName>
</protein>